<evidence type="ECO:0000259" key="2">
    <source>
        <dbReference type="Pfam" id="PF13922"/>
    </source>
</evidence>
<dbReference type="PANTHER" id="PTHR13578">
    <property type="entry name" value="ADDITIONAL SEX COMBS LIKE PROTEIN ASXL"/>
    <property type="match status" value="1"/>
</dbReference>
<dbReference type="PANTHER" id="PTHR13578:SF11">
    <property type="entry name" value="POLYCOMB GROUP PROTEIN ASXL2-RELATED"/>
    <property type="match status" value="1"/>
</dbReference>
<feature type="compositionally biased region" description="Basic and acidic residues" evidence="1">
    <location>
        <begin position="128"/>
        <end position="150"/>
    </location>
</feature>
<feature type="compositionally biased region" description="Basic and acidic residues" evidence="1">
    <location>
        <begin position="98"/>
        <end position="110"/>
    </location>
</feature>
<evidence type="ECO:0000313" key="4">
    <source>
        <dbReference type="Proteomes" id="UP001221898"/>
    </source>
</evidence>
<comment type="caution">
    <text evidence="3">The sequence shown here is derived from an EMBL/GenBank/DDBJ whole genome shotgun (WGS) entry which is preliminary data.</text>
</comment>
<dbReference type="Proteomes" id="UP001221898">
    <property type="component" value="Unassembled WGS sequence"/>
</dbReference>
<keyword evidence="4" id="KW-1185">Reference proteome</keyword>
<sequence length="300" mass="32007">MLNQATQEQILHTLMQRAHAQQFASQPPRHQSLGPLVLRPPGPATPRIALGFLARKRPPRPAMTGHYLLNISTYGRGSESGKRAHLATAVPLGNLKREHTEHQGTSDPHHHQQQQCRIKSEFPSIGHSLDKEGWGRAAADQRTKETDRAPHWGGDVQGNSVSATPEPYRLPTTHAGGDGPHAHPRQAAGSCARKASSESYCHPPNHSPTEPGSSPGYSPASSSGSVMSFSVTVTAIPAGHGGRGEATPMQAFAEGSGMDDSPSKCYCRLKAMIMCKGCGAFCHDDCIGPSKLCVSCLVVR</sequence>
<dbReference type="GO" id="GO:0003682">
    <property type="term" value="F:chromatin binding"/>
    <property type="evidence" value="ECO:0007669"/>
    <property type="project" value="TreeGrafter"/>
</dbReference>
<name>A0AAD7RWC0_9TELE</name>
<gene>
    <name evidence="3" type="ORF">AAFF_G00088110</name>
</gene>
<feature type="compositionally biased region" description="Low complexity" evidence="1">
    <location>
        <begin position="211"/>
        <end position="223"/>
    </location>
</feature>
<dbReference type="InterPro" id="IPR026905">
    <property type="entry name" value="ASX-like_PHD"/>
</dbReference>
<dbReference type="Pfam" id="PF13922">
    <property type="entry name" value="PHD_3"/>
    <property type="match status" value="1"/>
</dbReference>
<dbReference type="GO" id="GO:0003677">
    <property type="term" value="F:DNA binding"/>
    <property type="evidence" value="ECO:0007669"/>
    <property type="project" value="InterPro"/>
</dbReference>
<organism evidence="3 4">
    <name type="scientific">Aldrovandia affinis</name>
    <dbReference type="NCBI Taxonomy" id="143900"/>
    <lineage>
        <taxon>Eukaryota</taxon>
        <taxon>Metazoa</taxon>
        <taxon>Chordata</taxon>
        <taxon>Craniata</taxon>
        <taxon>Vertebrata</taxon>
        <taxon>Euteleostomi</taxon>
        <taxon>Actinopterygii</taxon>
        <taxon>Neopterygii</taxon>
        <taxon>Teleostei</taxon>
        <taxon>Notacanthiformes</taxon>
        <taxon>Halosauridae</taxon>
        <taxon>Aldrovandia</taxon>
    </lineage>
</organism>
<dbReference type="GO" id="GO:0035517">
    <property type="term" value="C:PR-DUB complex"/>
    <property type="evidence" value="ECO:0007669"/>
    <property type="project" value="TreeGrafter"/>
</dbReference>
<dbReference type="AlphaFoldDB" id="A0AAD7RWC0"/>
<proteinExistence type="predicted"/>
<evidence type="ECO:0000313" key="3">
    <source>
        <dbReference type="EMBL" id="KAJ8391489.1"/>
    </source>
</evidence>
<dbReference type="GO" id="GO:0042975">
    <property type="term" value="F:peroxisome proliferator activated receptor binding"/>
    <property type="evidence" value="ECO:0007669"/>
    <property type="project" value="TreeGrafter"/>
</dbReference>
<dbReference type="EMBL" id="JAINUG010000156">
    <property type="protein sequence ID" value="KAJ8391489.1"/>
    <property type="molecule type" value="Genomic_DNA"/>
</dbReference>
<protein>
    <recommendedName>
        <fullName evidence="2">Protein ASX-like PHD domain-containing protein</fullName>
    </recommendedName>
</protein>
<dbReference type="InterPro" id="IPR024811">
    <property type="entry name" value="ASX/ASX-like"/>
</dbReference>
<accession>A0AAD7RWC0</accession>
<dbReference type="GO" id="GO:0045944">
    <property type="term" value="P:positive regulation of transcription by RNA polymerase II"/>
    <property type="evidence" value="ECO:0007669"/>
    <property type="project" value="TreeGrafter"/>
</dbReference>
<feature type="region of interest" description="Disordered" evidence="1">
    <location>
        <begin position="98"/>
        <end position="117"/>
    </location>
</feature>
<dbReference type="GO" id="GO:0009887">
    <property type="term" value="P:animal organ morphogenesis"/>
    <property type="evidence" value="ECO:0007669"/>
    <property type="project" value="TreeGrafter"/>
</dbReference>
<feature type="domain" description="Protein ASX-like PHD" evidence="2">
    <location>
        <begin position="255"/>
        <end position="298"/>
    </location>
</feature>
<feature type="region of interest" description="Disordered" evidence="1">
    <location>
        <begin position="125"/>
        <end position="223"/>
    </location>
</feature>
<evidence type="ECO:0000256" key="1">
    <source>
        <dbReference type="SAM" id="MobiDB-lite"/>
    </source>
</evidence>
<reference evidence="3" key="1">
    <citation type="journal article" date="2023" name="Science">
        <title>Genome structures resolve the early diversification of teleost fishes.</title>
        <authorList>
            <person name="Parey E."/>
            <person name="Louis A."/>
            <person name="Montfort J."/>
            <person name="Bouchez O."/>
            <person name="Roques C."/>
            <person name="Iampietro C."/>
            <person name="Lluch J."/>
            <person name="Castinel A."/>
            <person name="Donnadieu C."/>
            <person name="Desvignes T."/>
            <person name="Floi Bucao C."/>
            <person name="Jouanno E."/>
            <person name="Wen M."/>
            <person name="Mejri S."/>
            <person name="Dirks R."/>
            <person name="Jansen H."/>
            <person name="Henkel C."/>
            <person name="Chen W.J."/>
            <person name="Zahm M."/>
            <person name="Cabau C."/>
            <person name="Klopp C."/>
            <person name="Thompson A.W."/>
            <person name="Robinson-Rechavi M."/>
            <person name="Braasch I."/>
            <person name="Lecointre G."/>
            <person name="Bobe J."/>
            <person name="Postlethwait J.H."/>
            <person name="Berthelot C."/>
            <person name="Roest Crollius H."/>
            <person name="Guiguen Y."/>
        </authorList>
    </citation>
    <scope>NUCLEOTIDE SEQUENCE</scope>
    <source>
        <strain evidence="3">NC1722</strain>
    </source>
</reference>